<dbReference type="STRING" id="1397666.RS24_00958"/>
<keyword evidence="2" id="KW-1185">Reference proteome</keyword>
<dbReference type="Proteomes" id="UP000016762">
    <property type="component" value="Unassembled WGS sequence"/>
</dbReference>
<protein>
    <submittedName>
        <fullName evidence="1">Nucleoside-diphosphate-sugar epimerase protein</fullName>
        <ecNumber evidence="1">5.1.3.2</ecNumber>
    </submittedName>
</protein>
<dbReference type="GO" id="GO:0003978">
    <property type="term" value="F:UDP-glucose 4-epimerase activity"/>
    <property type="evidence" value="ECO:0007669"/>
    <property type="project" value="UniProtKB-EC"/>
</dbReference>
<gene>
    <name evidence="1" type="ORF">RS24_00958</name>
</gene>
<organism evidence="1 2">
    <name type="scientific">Candidatus Micropelagius thuwalensis</name>
    <dbReference type="NCBI Taxonomy" id="1397666"/>
    <lineage>
        <taxon>Bacteria</taxon>
        <taxon>Pseudomonadati</taxon>
        <taxon>Pseudomonadota</taxon>
        <taxon>Alphaproteobacteria</taxon>
        <taxon>PS1 clade</taxon>
        <taxon>Candidatus Micropelagius</taxon>
    </lineage>
</organism>
<dbReference type="eggNOG" id="ENOG50335X0">
    <property type="taxonomic scope" value="Bacteria"/>
</dbReference>
<reference evidence="1 2" key="1">
    <citation type="journal article" date="2014" name="FEMS Microbiol. Ecol.">
        <title>Genomic differentiation among two strains of the PS1 clade isolated from geographically separated marine habitats.</title>
        <authorList>
            <person name="Jimenez-Infante F."/>
            <person name="Ngugi D.K."/>
            <person name="Alam I."/>
            <person name="Rashid M."/>
            <person name="Baalawi W."/>
            <person name="Kamau A.A."/>
            <person name="Bajic V.B."/>
            <person name="Stingl U."/>
        </authorList>
    </citation>
    <scope>NUCLEOTIDE SEQUENCE [LARGE SCALE GENOMIC DNA]</scope>
    <source>
        <strain evidence="1 2">RS24</strain>
    </source>
</reference>
<sequence>MLNSKETLNKAVSQITDELQTHWATNGKRRLGPADVDAFHASLTHIIIDALQAHNSSREQSMASIHKTSGHYSQGRYWSAPYGYKIHIGRSYNGLCELGYIQECKKGVYTDYARLLTRYRATDKLIKMFDAETIDDLHIIFRPRTNAETIRLNILQPDGYKLLVDYQDTHETISMREDMEMINNCLSRSWADLELDDDQLRELKLRMLPDGPDQTSSNNGDGILRLQDRTLYRVFNDTDFSSNGRLYGGWWQSIPKEYRPYILINGKQTIELDYSGLHPNLIYALSGQKLDGDPYEIPQSHRDWSRKKYFRKAIKRAFNAMLNADHELMREPSGVGIKDLNMSWKEVKAAIIERHKPISHQFFTAIGSKLQLIDSKIAIAVLKHFAAMNVAVLPVHDSFIMHSGYENELKDVMREALRKEAGISVPVMLTEKKQMTSHKSDLSEEDELLELLSPQPFTRRLDAFYALR</sequence>
<evidence type="ECO:0000313" key="1">
    <source>
        <dbReference type="EMBL" id="ERL47027.1"/>
    </source>
</evidence>
<dbReference type="OrthoDB" id="7059994at2"/>
<dbReference type="AlphaFoldDB" id="U2XPF4"/>
<evidence type="ECO:0000313" key="2">
    <source>
        <dbReference type="Proteomes" id="UP000016762"/>
    </source>
</evidence>
<name>U2XPF4_9PROT</name>
<accession>U2XPF4</accession>
<dbReference type="EMBL" id="AWXE01000003">
    <property type="protein sequence ID" value="ERL47027.1"/>
    <property type="molecule type" value="Genomic_DNA"/>
</dbReference>
<dbReference type="EC" id="5.1.3.2" evidence="1"/>
<dbReference type="RefSeq" id="WP_021776980.1">
    <property type="nucleotide sequence ID" value="NZ_AWXE01000003.1"/>
</dbReference>
<keyword evidence="1" id="KW-0413">Isomerase</keyword>
<proteinExistence type="predicted"/>
<comment type="caution">
    <text evidence="1">The sequence shown here is derived from an EMBL/GenBank/DDBJ whole genome shotgun (WGS) entry which is preliminary data.</text>
</comment>